<sequence length="610" mass="70386">MDVQEHPASPAETLQVALRLVDALKSENQDLRSNFEKLNEAHDQLLESYEKQSTDFVSEKAAFQNQINEMEIYWKNQNSALTAEMKKKKSVEPKEMEMYRFKIASELESVYEQKIQKLEKESDTLKNIAFNLKRENELMREDAQNKVATSANIHSESHSNHAEEIALFEAKIKELQGCLDALADSDQVRNLQRENTELSLKLQNMVLELEEVRSRKELSSLEHEQKERISMRRLVEETANAKTIRIERDALIIKVNSLQEEIRSTKKLHETSADEATISKKELLKFKSNLEEVRHHASVELNECKVSSLKAIKSLELEINELKTKILDGEINLRNAKETISDLKGKLGSSEQNKIDRVREAREEEAGRINKLLSEKAALEHEIRDLQKIIDEIRKSEQGIKRDLEEQITRLKRTNNAQISTNNTLTSENKALASEIQSLTVQLASTQSRQKEAADRLQTCLLEKQSAEHDIDVLNDRIVHLEESLQGTRMESVQKDENIAKEEQAYKHNLELYRSTWVSEKERLRAQVTMLSNDNIRLAESEDELRRNQEQFITKTTQMKRKLVGLKSENQKLAAMLDANQRQEQTRQAEVARKHQMFVSLLAEEGALSV</sequence>
<dbReference type="AlphaFoldDB" id="A0A507FQB7"/>
<dbReference type="Proteomes" id="UP000320333">
    <property type="component" value="Unassembled WGS sequence"/>
</dbReference>
<feature type="coiled-coil region" evidence="1">
    <location>
        <begin position="14"/>
        <end position="52"/>
    </location>
</feature>
<feature type="coiled-coil region" evidence="1">
    <location>
        <begin position="188"/>
        <end position="215"/>
    </location>
</feature>
<keyword evidence="1" id="KW-0175">Coiled coil</keyword>
<comment type="caution">
    <text evidence="2">The sequence shown here is derived from an EMBL/GenBank/DDBJ whole genome shotgun (WGS) entry which is preliminary data.</text>
</comment>
<reference evidence="2 3" key="1">
    <citation type="journal article" date="2019" name="Sci. Rep.">
        <title>Comparative genomics of chytrid fungi reveal insights into the obligate biotrophic and pathogenic lifestyle of Synchytrium endobioticum.</title>
        <authorList>
            <person name="van de Vossenberg B.T.L.H."/>
            <person name="Warris S."/>
            <person name="Nguyen H.D.T."/>
            <person name="van Gent-Pelzer M.P.E."/>
            <person name="Joly D.L."/>
            <person name="van de Geest H.C."/>
            <person name="Bonants P.J.M."/>
            <person name="Smith D.S."/>
            <person name="Levesque C.A."/>
            <person name="van der Lee T.A.J."/>
        </authorList>
    </citation>
    <scope>NUCLEOTIDE SEQUENCE [LARGE SCALE GENOMIC DNA]</scope>
    <source>
        <strain evidence="2 3">CBS 675.73</strain>
    </source>
</reference>
<evidence type="ECO:0000313" key="2">
    <source>
        <dbReference type="EMBL" id="TPX77900.1"/>
    </source>
</evidence>
<protein>
    <submittedName>
        <fullName evidence="2">Uncharacterized protein</fullName>
    </submittedName>
</protein>
<dbReference type="EMBL" id="QEAP01000012">
    <property type="protein sequence ID" value="TPX77900.1"/>
    <property type="molecule type" value="Genomic_DNA"/>
</dbReference>
<dbReference type="STRING" id="246404.A0A507FQB7"/>
<feature type="coiled-coil region" evidence="1">
    <location>
        <begin position="108"/>
        <end position="135"/>
    </location>
</feature>
<feature type="coiled-coil region" evidence="1">
    <location>
        <begin position="241"/>
        <end position="268"/>
    </location>
</feature>
<evidence type="ECO:0000256" key="1">
    <source>
        <dbReference type="SAM" id="Coils"/>
    </source>
</evidence>
<organism evidence="2 3">
    <name type="scientific">Chytriomyces confervae</name>
    <dbReference type="NCBI Taxonomy" id="246404"/>
    <lineage>
        <taxon>Eukaryota</taxon>
        <taxon>Fungi</taxon>
        <taxon>Fungi incertae sedis</taxon>
        <taxon>Chytridiomycota</taxon>
        <taxon>Chytridiomycota incertae sedis</taxon>
        <taxon>Chytridiomycetes</taxon>
        <taxon>Chytridiales</taxon>
        <taxon>Chytriomycetaceae</taxon>
        <taxon>Chytriomyces</taxon>
    </lineage>
</organism>
<name>A0A507FQB7_9FUNG</name>
<feature type="coiled-coil region" evidence="1">
    <location>
        <begin position="305"/>
        <end position="491"/>
    </location>
</feature>
<dbReference type="OrthoDB" id="311279at2759"/>
<accession>A0A507FQB7</accession>
<proteinExistence type="predicted"/>
<gene>
    <name evidence="2" type="ORF">CcCBS67573_g00817</name>
</gene>
<feature type="coiled-coil region" evidence="1">
    <location>
        <begin position="531"/>
        <end position="586"/>
    </location>
</feature>
<dbReference type="Gene3D" id="1.10.287.1490">
    <property type="match status" value="1"/>
</dbReference>
<evidence type="ECO:0000313" key="3">
    <source>
        <dbReference type="Proteomes" id="UP000320333"/>
    </source>
</evidence>
<keyword evidence="3" id="KW-1185">Reference proteome</keyword>